<dbReference type="AlphaFoldDB" id="A0A0P7W3Y2"/>
<dbReference type="Proteomes" id="UP000694397">
    <property type="component" value="Chromosome 18"/>
</dbReference>
<keyword evidence="1" id="KW-0175">Coiled coil</keyword>
<dbReference type="EMBL" id="JARO02017347">
    <property type="protein sequence ID" value="KPP57168.1"/>
    <property type="molecule type" value="Genomic_DNA"/>
</dbReference>
<evidence type="ECO:0000256" key="1">
    <source>
        <dbReference type="SAM" id="Coils"/>
    </source>
</evidence>
<reference evidence="2 4" key="1">
    <citation type="submission" date="2015-08" db="EMBL/GenBank/DDBJ databases">
        <title>The genome of the Asian arowana (Scleropages formosus).</title>
        <authorList>
            <person name="Tan M.H."/>
            <person name="Gan H.M."/>
            <person name="Croft L.J."/>
            <person name="Austin C.M."/>
        </authorList>
    </citation>
    <scope>NUCLEOTIDE SEQUENCE [LARGE SCALE GENOMIC DNA]</scope>
    <source>
        <strain evidence="2">Aro1</strain>
    </source>
</reference>
<dbReference type="Ensembl" id="ENSSFOT00015038381.2">
    <property type="protein sequence ID" value="ENSSFOP00015037962.2"/>
    <property type="gene ID" value="ENSSFOG00015024161.2"/>
</dbReference>
<dbReference type="CTD" id="100000883"/>
<dbReference type="STRING" id="113540.ENSSFOP00015037962"/>
<dbReference type="KEGG" id="sfm:108926791"/>
<feature type="coiled-coil region" evidence="1">
    <location>
        <begin position="202"/>
        <end position="229"/>
    </location>
</feature>
<evidence type="ECO:0000313" key="2">
    <source>
        <dbReference type="EMBL" id="KPP57168.1"/>
    </source>
</evidence>
<evidence type="ECO:0000313" key="4">
    <source>
        <dbReference type="Proteomes" id="UP000034805"/>
    </source>
</evidence>
<dbReference type="PANTHER" id="PTHR40472">
    <property type="entry name" value="RICIN B-TYPE LECTIN DOMAIN-CONTAINING PROTEIN"/>
    <property type="match status" value="1"/>
</dbReference>
<sequence length="394" mass="45603">MANPLEKVVAQKKEAIEAVMEMFERGAEVLASAVGELFPLCEAAAPVLRLVLDNVQSKEVFYVKEQFLTVRSKLDILSTELEELDCEIKKGQLDVQYFSVEENIRNQFRKYMDILDAKPQFRDTKTKLFLEHFFRTGEEKNLHVLYDAIMGRNTFGESILEVVEKYEGRNRRVLEDFCVRMKELFCLGLIALLGHCALTQGEESEQKMIEEWSQKIEEVETRMKLAIEECVMAFPEQARLDTQRLIQEKDGKSSLDTAQALQEFLTKKYDWVSWSVRVINHSGSSYRNWRAGDHFHQSVGQNWFEVPNVNNVTAVVSFSCSPQPVPRDYVRQLMERQGKKGDAKAVVEAMEKQFPGFVAHAVSCYKESWAAWSFPEDCHYWERHKNVSLCVHSE</sequence>
<reference evidence="3" key="3">
    <citation type="submission" date="2025-05" db="UniProtKB">
        <authorList>
            <consortium name="Ensembl"/>
        </authorList>
    </citation>
    <scope>IDENTIFICATION</scope>
</reference>
<dbReference type="PANTHER" id="PTHR40472:SF11">
    <property type="entry name" value="RAPUNZEL 3-RELATED"/>
    <property type="match status" value="1"/>
</dbReference>
<dbReference type="Proteomes" id="UP000034805">
    <property type="component" value="Unassembled WGS sequence"/>
</dbReference>
<gene>
    <name evidence="3" type="primary">LOC108926791</name>
    <name evidence="2" type="ORF">Z043_125135</name>
</gene>
<name>A0A0P7W3Y2_SCLFO</name>
<evidence type="ECO:0000313" key="5">
    <source>
        <dbReference type="Proteomes" id="UP000694397"/>
    </source>
</evidence>
<dbReference type="InterPro" id="IPR039051">
    <property type="entry name" value="SE-CTX-like"/>
</dbReference>
<proteinExistence type="predicted"/>
<accession>A0A0P7W3Y2</accession>
<evidence type="ECO:0000313" key="3">
    <source>
        <dbReference type="Ensembl" id="ENSSFOP00015037962.2"/>
    </source>
</evidence>
<dbReference type="OrthoDB" id="9939466at2759"/>
<keyword evidence="5" id="KW-1185">Reference proteome</keyword>
<protein>
    <submittedName>
        <fullName evidence="3">Rapunzel 6</fullName>
    </submittedName>
</protein>
<organism evidence="2 4">
    <name type="scientific">Scleropages formosus</name>
    <name type="common">Asian bonytongue</name>
    <name type="synonym">Osteoglossum formosum</name>
    <dbReference type="NCBI Taxonomy" id="113540"/>
    <lineage>
        <taxon>Eukaryota</taxon>
        <taxon>Metazoa</taxon>
        <taxon>Chordata</taxon>
        <taxon>Craniata</taxon>
        <taxon>Vertebrata</taxon>
        <taxon>Euteleostomi</taxon>
        <taxon>Actinopterygii</taxon>
        <taxon>Neopterygii</taxon>
        <taxon>Teleostei</taxon>
        <taxon>Osteoglossocephala</taxon>
        <taxon>Osteoglossomorpha</taxon>
        <taxon>Osteoglossiformes</taxon>
        <taxon>Osteoglossidae</taxon>
        <taxon>Scleropages</taxon>
    </lineage>
</organism>
<dbReference type="GeneTree" id="ENSGT00390000008158"/>
<reference evidence="3 5" key="2">
    <citation type="submission" date="2019-04" db="EMBL/GenBank/DDBJ databases">
        <authorList>
            <consortium name="Wellcome Sanger Institute Data Sharing"/>
        </authorList>
    </citation>
    <scope>NUCLEOTIDE SEQUENCE [LARGE SCALE GENOMIC DNA]</scope>
</reference>